<evidence type="ECO:0000256" key="3">
    <source>
        <dbReference type="SAM" id="Phobius"/>
    </source>
</evidence>
<dbReference type="GO" id="GO:0008107">
    <property type="term" value="F:galactoside 2-alpha-L-fucosyltransferase activity"/>
    <property type="evidence" value="ECO:0007669"/>
    <property type="project" value="InterPro"/>
</dbReference>
<dbReference type="PANTHER" id="PTHR22898:SF4">
    <property type="entry name" value="GALACTOSIDE 2-ALPHA-L-FUCOSYLTRANSFERASE-RELATED"/>
    <property type="match status" value="1"/>
</dbReference>
<dbReference type="Pfam" id="PF01531">
    <property type="entry name" value="Glyco_transf_11"/>
    <property type="match status" value="1"/>
</dbReference>
<evidence type="ECO:0000256" key="1">
    <source>
        <dbReference type="ARBA" id="ARBA00022676"/>
    </source>
</evidence>
<dbReference type="GO" id="GO:0016020">
    <property type="term" value="C:membrane"/>
    <property type="evidence" value="ECO:0007669"/>
    <property type="project" value="InterPro"/>
</dbReference>
<keyword evidence="3" id="KW-0812">Transmembrane</keyword>
<dbReference type="InterPro" id="IPR052501">
    <property type="entry name" value="Alpha-1-2_FucT"/>
</dbReference>
<keyword evidence="2" id="KW-0808">Transferase</keyword>
<feature type="transmembrane region" description="Helical" evidence="3">
    <location>
        <begin position="24"/>
        <end position="40"/>
    </location>
</feature>
<protein>
    <recommendedName>
        <fullName evidence="6">L-Fucosyltransferase</fullName>
    </recommendedName>
</protein>
<keyword evidence="5" id="KW-1185">Reference proteome</keyword>
<evidence type="ECO:0000313" key="5">
    <source>
        <dbReference type="Proteomes" id="UP001152747"/>
    </source>
</evidence>
<evidence type="ECO:0000256" key="2">
    <source>
        <dbReference type="ARBA" id="ARBA00022679"/>
    </source>
</evidence>
<name>A0A9P1I6L2_9PELO</name>
<dbReference type="EMBL" id="CANHGI010000001">
    <property type="protein sequence ID" value="CAI5439123.1"/>
    <property type="molecule type" value="Genomic_DNA"/>
</dbReference>
<dbReference type="InterPro" id="IPR002516">
    <property type="entry name" value="Glyco_trans_11"/>
</dbReference>
<accession>A0A9P1I6L2</accession>
<dbReference type="GO" id="GO:0005975">
    <property type="term" value="P:carbohydrate metabolic process"/>
    <property type="evidence" value="ECO:0007669"/>
    <property type="project" value="InterPro"/>
</dbReference>
<evidence type="ECO:0008006" key="6">
    <source>
        <dbReference type="Google" id="ProtNLM"/>
    </source>
</evidence>
<dbReference type="CDD" id="cd11301">
    <property type="entry name" value="Fut1_Fut2_like"/>
    <property type="match status" value="1"/>
</dbReference>
<evidence type="ECO:0000313" key="4">
    <source>
        <dbReference type="EMBL" id="CAI5439123.1"/>
    </source>
</evidence>
<dbReference type="AlphaFoldDB" id="A0A9P1I6L2"/>
<proteinExistence type="predicted"/>
<sequence>MLANKVQFTLLNNTTMLKSKTNQFRLLILFLILCINYIIFCRNRKPYDYSNIPVNQFTCDTKSHHRDKFLTSNFFTLKSSGGLGNQLFETFSILGIAKNLQRIPFFNTKDRDLIESMELLSENVPRLLEDFLLLPIEIDNATRFVQTYTCCSYETHPLLKCEQSKYLVIEGAYFQSFKYFEHLGIDNIKNYITSSKSEFILNYEKHEMIPVESSKFKICVHIRRGDFLQDQVHEGSDSRFIRNAMEFLRKKFEKNTIFYVFGNDPKWVEEELKDLTEAKIEIMRTPPNLAIADLKFSIKHCDSVLITAPSSTFGWWLGFLSKNQENVFYRDIYETNDQVKYELSVDDFYPKTWNKLGMRMEDGEIFGN</sequence>
<reference evidence="4" key="1">
    <citation type="submission" date="2022-11" db="EMBL/GenBank/DDBJ databases">
        <authorList>
            <person name="Kikuchi T."/>
        </authorList>
    </citation>
    <scope>NUCLEOTIDE SEQUENCE</scope>
    <source>
        <strain evidence="4">PS1010</strain>
    </source>
</reference>
<dbReference type="OrthoDB" id="5854901at2759"/>
<comment type="caution">
    <text evidence="4">The sequence shown here is derived from an EMBL/GenBank/DDBJ whole genome shotgun (WGS) entry which is preliminary data.</text>
</comment>
<keyword evidence="3" id="KW-0472">Membrane</keyword>
<keyword evidence="1" id="KW-0328">Glycosyltransferase</keyword>
<organism evidence="4 5">
    <name type="scientific">Caenorhabditis angaria</name>
    <dbReference type="NCBI Taxonomy" id="860376"/>
    <lineage>
        <taxon>Eukaryota</taxon>
        <taxon>Metazoa</taxon>
        <taxon>Ecdysozoa</taxon>
        <taxon>Nematoda</taxon>
        <taxon>Chromadorea</taxon>
        <taxon>Rhabditida</taxon>
        <taxon>Rhabditina</taxon>
        <taxon>Rhabditomorpha</taxon>
        <taxon>Rhabditoidea</taxon>
        <taxon>Rhabditidae</taxon>
        <taxon>Peloderinae</taxon>
        <taxon>Caenorhabditis</taxon>
    </lineage>
</organism>
<gene>
    <name evidence="4" type="ORF">CAMP_LOCUS1760</name>
</gene>
<keyword evidence="3" id="KW-1133">Transmembrane helix</keyword>
<dbReference type="PANTHER" id="PTHR22898">
    <property type="entry name" value="UNCHARACTERIZED GLYCOSOL TRANSFERASE-RELATED"/>
    <property type="match status" value="1"/>
</dbReference>
<dbReference type="Proteomes" id="UP001152747">
    <property type="component" value="Unassembled WGS sequence"/>
</dbReference>